<dbReference type="PROSITE" id="PS01047">
    <property type="entry name" value="HMA_1"/>
    <property type="match status" value="1"/>
</dbReference>
<dbReference type="InterPro" id="IPR017969">
    <property type="entry name" value="Heavy-metal-associated_CS"/>
</dbReference>
<dbReference type="SUPFAM" id="SSF55008">
    <property type="entry name" value="HMA, heavy metal-associated domain"/>
    <property type="match status" value="1"/>
</dbReference>
<dbReference type="Proteomes" id="UP000285875">
    <property type="component" value="Chromosome"/>
</dbReference>
<dbReference type="Pfam" id="PF00403">
    <property type="entry name" value="HMA"/>
    <property type="match status" value="1"/>
</dbReference>
<feature type="region of interest" description="Disordered" evidence="2">
    <location>
        <begin position="137"/>
        <end position="167"/>
    </location>
</feature>
<feature type="compositionally biased region" description="Basic and acidic residues" evidence="2">
    <location>
        <begin position="102"/>
        <end position="121"/>
    </location>
</feature>
<dbReference type="InterPro" id="IPR006121">
    <property type="entry name" value="HMA_dom"/>
</dbReference>
<keyword evidence="1" id="KW-0479">Metal-binding</keyword>
<evidence type="ECO:0000256" key="2">
    <source>
        <dbReference type="SAM" id="MobiDB-lite"/>
    </source>
</evidence>
<feature type="domain" description="HMA" evidence="3">
    <location>
        <begin position="1"/>
        <end position="66"/>
    </location>
</feature>
<evidence type="ECO:0000259" key="3">
    <source>
        <dbReference type="PROSITE" id="PS50846"/>
    </source>
</evidence>
<dbReference type="CDD" id="cd00371">
    <property type="entry name" value="HMA"/>
    <property type="match status" value="1"/>
</dbReference>
<gene>
    <name evidence="4" type="ORF">C0Z10_11785</name>
</gene>
<accession>A0A3T0S1Y8</accession>
<dbReference type="GO" id="GO:0005507">
    <property type="term" value="F:copper ion binding"/>
    <property type="evidence" value="ECO:0007669"/>
    <property type="project" value="InterPro"/>
</dbReference>
<dbReference type="Gene3D" id="3.30.70.100">
    <property type="match status" value="1"/>
</dbReference>
<evidence type="ECO:0000313" key="4">
    <source>
        <dbReference type="EMBL" id="AZZ40311.1"/>
    </source>
</evidence>
<dbReference type="PRINTS" id="PR00944">
    <property type="entry name" value="CUEXPORT"/>
</dbReference>
<dbReference type="AlphaFoldDB" id="A0A3T0S1Y8"/>
<evidence type="ECO:0000256" key="1">
    <source>
        <dbReference type="ARBA" id="ARBA00022723"/>
    </source>
</evidence>
<dbReference type="PROSITE" id="PS50846">
    <property type="entry name" value="HMA_2"/>
    <property type="match status" value="1"/>
</dbReference>
<name>A0A3T0S1Y8_9ACTN</name>
<protein>
    <submittedName>
        <fullName evidence="4">Copper chaperone</fullName>
    </submittedName>
</protein>
<organism evidence="4 5">
    <name type="scientific">Acidipropionibacterium jensenii</name>
    <dbReference type="NCBI Taxonomy" id="1749"/>
    <lineage>
        <taxon>Bacteria</taxon>
        <taxon>Bacillati</taxon>
        <taxon>Actinomycetota</taxon>
        <taxon>Actinomycetes</taxon>
        <taxon>Propionibacteriales</taxon>
        <taxon>Propionibacteriaceae</taxon>
        <taxon>Acidipropionibacterium</taxon>
    </lineage>
</organism>
<feature type="region of interest" description="Disordered" evidence="2">
    <location>
        <begin position="100"/>
        <end position="124"/>
    </location>
</feature>
<reference evidence="5" key="1">
    <citation type="submission" date="2017-12" db="EMBL/GenBank/DDBJ databases">
        <title>Whole genome sequencing of Acidipropionibacterium jensenii strains JS279 and JS280.</title>
        <authorList>
            <person name="Deptula P."/>
            <person name="Laine P."/>
            <person name="Smolander O.-P."/>
            <person name="Paulin L."/>
            <person name="Auvinen P."/>
            <person name="Varmanen P."/>
        </authorList>
    </citation>
    <scope>NUCLEOTIDE SEQUENCE [LARGE SCALE GENOMIC DNA]</scope>
    <source>
        <strain evidence="5">JS280</strain>
    </source>
</reference>
<feature type="compositionally biased region" description="Basic and acidic residues" evidence="2">
    <location>
        <begin position="141"/>
        <end position="160"/>
    </location>
</feature>
<evidence type="ECO:0000313" key="5">
    <source>
        <dbReference type="Proteomes" id="UP000285875"/>
    </source>
</evidence>
<feature type="region of interest" description="Disordered" evidence="2">
    <location>
        <begin position="182"/>
        <end position="203"/>
    </location>
</feature>
<proteinExistence type="predicted"/>
<dbReference type="InterPro" id="IPR000428">
    <property type="entry name" value="Cu-bd"/>
</dbReference>
<dbReference type="KEGG" id="aji:C0Z10_11785"/>
<dbReference type="GO" id="GO:0006825">
    <property type="term" value="P:copper ion transport"/>
    <property type="evidence" value="ECO:0007669"/>
    <property type="project" value="InterPro"/>
</dbReference>
<dbReference type="InterPro" id="IPR036163">
    <property type="entry name" value="HMA_dom_sf"/>
</dbReference>
<sequence>MQKTYTINGMTCEHCVNAITEEVSAIDGVSKVQVSLASNSMDVTSEAPIDLDTIKAAVDEAGDYTVAAATSLDTAGHPGGECGCGGHHHADSAESGCGCGGHEGHHHSADAAEKHASHGEGESCGCGHHQKAESGCGCGGHEGHQHSADAAEKHASHGEGESCGCGHHQKAETHSHVFAADGTQDAEPAGSGHKGFLGRLLHH</sequence>
<dbReference type="EMBL" id="CP025570">
    <property type="protein sequence ID" value="AZZ40311.1"/>
    <property type="molecule type" value="Genomic_DNA"/>
</dbReference>